<feature type="region of interest" description="Disordered" evidence="1">
    <location>
        <begin position="310"/>
        <end position="466"/>
    </location>
</feature>
<feature type="compositionally biased region" description="Basic and acidic residues" evidence="1">
    <location>
        <begin position="401"/>
        <end position="411"/>
    </location>
</feature>
<feature type="region of interest" description="Disordered" evidence="1">
    <location>
        <begin position="35"/>
        <end position="87"/>
    </location>
</feature>
<gene>
    <name evidence="2" type="ORF">H2200_008671</name>
</gene>
<feature type="region of interest" description="Disordered" evidence="1">
    <location>
        <begin position="141"/>
        <end position="183"/>
    </location>
</feature>
<dbReference type="Proteomes" id="UP001172673">
    <property type="component" value="Unassembled WGS sequence"/>
</dbReference>
<dbReference type="EMBL" id="JAPDRK010000013">
    <property type="protein sequence ID" value="KAJ9606663.1"/>
    <property type="molecule type" value="Genomic_DNA"/>
</dbReference>
<evidence type="ECO:0000313" key="2">
    <source>
        <dbReference type="EMBL" id="KAJ9606663.1"/>
    </source>
</evidence>
<feature type="compositionally biased region" description="Basic and acidic residues" evidence="1">
    <location>
        <begin position="239"/>
        <end position="257"/>
    </location>
</feature>
<proteinExistence type="predicted"/>
<evidence type="ECO:0000256" key="1">
    <source>
        <dbReference type="SAM" id="MobiDB-lite"/>
    </source>
</evidence>
<feature type="compositionally biased region" description="Polar residues" evidence="1">
    <location>
        <begin position="429"/>
        <end position="443"/>
    </location>
</feature>
<reference evidence="2" key="1">
    <citation type="submission" date="2022-10" db="EMBL/GenBank/DDBJ databases">
        <title>Culturing micro-colonial fungi from biological soil crusts in the Mojave desert and describing Neophaeococcomyces mojavensis, and introducing the new genera and species Taxawa tesnikishii.</title>
        <authorList>
            <person name="Kurbessoian T."/>
            <person name="Stajich J.E."/>
        </authorList>
    </citation>
    <scope>NUCLEOTIDE SEQUENCE</scope>
    <source>
        <strain evidence="2">TK_41</strain>
    </source>
</reference>
<feature type="compositionally biased region" description="Low complexity" evidence="1">
    <location>
        <begin position="359"/>
        <end position="374"/>
    </location>
</feature>
<name>A0AA38X4I3_9EURO</name>
<comment type="caution">
    <text evidence="2">The sequence shown here is derived from an EMBL/GenBank/DDBJ whole genome shotgun (WGS) entry which is preliminary data.</text>
</comment>
<sequence length="527" mass="58810">MTTVMEPNLMPGTFLPENDFSVHCARFKASPFLPPDISDTPSSSSSWSQRPELIRPLNSASSSARASEDRQYSRKRPRLNTRPAPNDSYFTLRSAHCDALSPSPLVNTNYRIAGGLDTPNAGFSQREEDVHEFDFEIDCRPNRCTRPKSRPTSDSYFPQTPAPDHDGRYKRRPSPPSPPMKGWGKTVWALTGGIAGKVINFCWTTTFKGFHAGGGNGYRFDVGTPGVASNAWTEVDSKDDVFHNDYDGPSRRGERDSTPVPGGFPAEEPKFIEDYMSQLTVNQDQGKHLTPTKGRRDESPSISRYNSWVVVDSGDGDSRSRKSSPVRKKSKASTANLYAARPSPAPQNLSHTLSRPRLTPRSSTGRSSASYASPRLSTGSNPTTQHEPRRSKSSNPVLDSHQNDGHQDARPSKRPSSSHANRPSLVASRRQSSIPHSSPTQKPSPEVRKFEQKLRKKEAKQDRTMNHFNDRLQEMIREGQAALGSRIEVEMQDDDEDLDEGFYEDDVRKAAGGTAWQREDNRYWSRS</sequence>
<protein>
    <submittedName>
        <fullName evidence="2">Uncharacterized protein</fullName>
    </submittedName>
</protein>
<organism evidence="2 3">
    <name type="scientific">Cladophialophora chaetospira</name>
    <dbReference type="NCBI Taxonomy" id="386627"/>
    <lineage>
        <taxon>Eukaryota</taxon>
        <taxon>Fungi</taxon>
        <taxon>Dikarya</taxon>
        <taxon>Ascomycota</taxon>
        <taxon>Pezizomycotina</taxon>
        <taxon>Eurotiomycetes</taxon>
        <taxon>Chaetothyriomycetidae</taxon>
        <taxon>Chaetothyriales</taxon>
        <taxon>Herpotrichiellaceae</taxon>
        <taxon>Cladophialophora</taxon>
    </lineage>
</organism>
<keyword evidence="3" id="KW-1185">Reference proteome</keyword>
<accession>A0AA38X4I3</accession>
<feature type="compositionally biased region" description="Basic residues" evidence="1">
    <location>
        <begin position="321"/>
        <end position="331"/>
    </location>
</feature>
<dbReference type="AlphaFoldDB" id="A0AA38X4I3"/>
<feature type="compositionally biased region" description="Polar residues" evidence="1">
    <location>
        <begin position="375"/>
        <end position="385"/>
    </location>
</feature>
<feature type="region of interest" description="Disordered" evidence="1">
    <location>
        <begin position="239"/>
        <end position="267"/>
    </location>
</feature>
<evidence type="ECO:0000313" key="3">
    <source>
        <dbReference type="Proteomes" id="UP001172673"/>
    </source>
</evidence>
<feature type="compositionally biased region" description="Basic and acidic residues" evidence="1">
    <location>
        <begin position="445"/>
        <end position="466"/>
    </location>
</feature>